<reference evidence="2" key="1">
    <citation type="journal article" date="2022" name="bioRxiv">
        <title>Genomics of Preaxostyla Flagellates Illuminates Evolutionary Transitions and the Path Towards Mitochondrial Loss.</title>
        <authorList>
            <person name="Novak L.V.F."/>
            <person name="Treitli S.C."/>
            <person name="Pyrih J."/>
            <person name="Halakuc P."/>
            <person name="Pipaliya S.V."/>
            <person name="Vacek V."/>
            <person name="Brzon O."/>
            <person name="Soukal P."/>
            <person name="Eme L."/>
            <person name="Dacks J.B."/>
            <person name="Karnkowska A."/>
            <person name="Elias M."/>
            <person name="Hampl V."/>
        </authorList>
    </citation>
    <scope>NUCLEOTIDE SEQUENCE</scope>
    <source>
        <strain evidence="2">RCP-MX</strain>
    </source>
</reference>
<keyword evidence="3" id="KW-1185">Reference proteome</keyword>
<feature type="compositionally biased region" description="Polar residues" evidence="1">
    <location>
        <begin position="67"/>
        <end position="76"/>
    </location>
</feature>
<feature type="compositionally biased region" description="Low complexity" evidence="1">
    <location>
        <begin position="133"/>
        <end position="170"/>
    </location>
</feature>
<sequence length="252" mass="26510">MSEEPTYPTGPPRSRPKSATIHPMPFEPVMSTASSADLRASKLSTGGRSSHSLSSEERASLHEGQINALSSSQSTLPALRPNVATPPDMLGPGTSLPVVREMQPMAEYHAHDHTAGAGMGSDDEFGHPSRQLAAPPSSTSPSPSSSPALPGASQAEQELAQVVERAAQQEQEQHRQPGEETRAGGTPPEMLTELIAPGSHMRTPSSFPFRIGGTPNPTPSGMGLSGCFRASRLARTHRPVVPWDLAAPIPDV</sequence>
<gene>
    <name evidence="2" type="ORF">PAPYR_3655</name>
</gene>
<feature type="compositionally biased region" description="Basic and acidic residues" evidence="1">
    <location>
        <begin position="171"/>
        <end position="182"/>
    </location>
</feature>
<evidence type="ECO:0000313" key="3">
    <source>
        <dbReference type="Proteomes" id="UP001141327"/>
    </source>
</evidence>
<name>A0ABQ8UM53_9EUKA</name>
<evidence type="ECO:0000256" key="1">
    <source>
        <dbReference type="SAM" id="MobiDB-lite"/>
    </source>
</evidence>
<dbReference type="EMBL" id="JAPMOS010000014">
    <property type="protein sequence ID" value="KAJ4460257.1"/>
    <property type="molecule type" value="Genomic_DNA"/>
</dbReference>
<proteinExistence type="predicted"/>
<feature type="region of interest" description="Disordered" evidence="1">
    <location>
        <begin position="1"/>
        <end position="96"/>
    </location>
</feature>
<comment type="caution">
    <text evidence="2">The sequence shown here is derived from an EMBL/GenBank/DDBJ whole genome shotgun (WGS) entry which is preliminary data.</text>
</comment>
<accession>A0ABQ8UM53</accession>
<feature type="region of interest" description="Disordered" evidence="1">
    <location>
        <begin position="113"/>
        <end position="190"/>
    </location>
</feature>
<protein>
    <submittedName>
        <fullName evidence="2">Uncharacterized protein</fullName>
    </submittedName>
</protein>
<feature type="compositionally biased region" description="Low complexity" evidence="1">
    <location>
        <begin position="44"/>
        <end position="53"/>
    </location>
</feature>
<evidence type="ECO:0000313" key="2">
    <source>
        <dbReference type="EMBL" id="KAJ4460257.1"/>
    </source>
</evidence>
<dbReference type="Proteomes" id="UP001141327">
    <property type="component" value="Unassembled WGS sequence"/>
</dbReference>
<organism evidence="2 3">
    <name type="scientific">Paratrimastix pyriformis</name>
    <dbReference type="NCBI Taxonomy" id="342808"/>
    <lineage>
        <taxon>Eukaryota</taxon>
        <taxon>Metamonada</taxon>
        <taxon>Preaxostyla</taxon>
        <taxon>Paratrimastigidae</taxon>
        <taxon>Paratrimastix</taxon>
    </lineage>
</organism>